<gene>
    <name evidence="2" type="ORF">CJ670_09730</name>
</gene>
<protein>
    <recommendedName>
        <fullName evidence="4">DUF2721 domain-containing protein</fullName>
    </recommendedName>
</protein>
<evidence type="ECO:0000313" key="3">
    <source>
        <dbReference type="Proteomes" id="UP000239151"/>
    </source>
</evidence>
<feature type="transmembrane region" description="Helical" evidence="1">
    <location>
        <begin position="87"/>
        <end position="111"/>
    </location>
</feature>
<dbReference type="Pfam" id="PF11026">
    <property type="entry name" value="DUF2721"/>
    <property type="match status" value="1"/>
</dbReference>
<dbReference type="InterPro" id="IPR021279">
    <property type="entry name" value="DUF2721"/>
</dbReference>
<keyword evidence="1" id="KW-0472">Membrane</keyword>
<comment type="caution">
    <text evidence="2">The sequence shown here is derived from an EMBL/GenBank/DDBJ whole genome shotgun (WGS) entry which is preliminary data.</text>
</comment>
<name>A0A2S9T7B8_9BACT</name>
<sequence>MVITLNEINSISSMIQLSVAPVFLLAGVAGLLNVFTGRLVRIIDKVDKLDKFESEKKEQNKIDDELKDMIKSRRNFLTMRMNNTNRAIFFGTTTGLLIALVIITIFLSSFFHFEHTFLIAILFILAMSSLVVSLILFLRELFYTTKFINNKESYIP</sequence>
<dbReference type="EMBL" id="NXGI01000046">
    <property type="protein sequence ID" value="PRM94722.1"/>
    <property type="molecule type" value="Genomic_DNA"/>
</dbReference>
<dbReference type="Proteomes" id="UP000239151">
    <property type="component" value="Unassembled WGS sequence"/>
</dbReference>
<dbReference type="AlphaFoldDB" id="A0A2S9T7B8"/>
<reference evidence="2 3" key="1">
    <citation type="submission" date="2017-09" db="EMBL/GenBank/DDBJ databases">
        <title>Reassesment of A. cryaerophilus.</title>
        <authorList>
            <person name="Perez-Cataluna A."/>
            <person name="Collado L."/>
            <person name="Salgado O."/>
            <person name="Lefinanco V."/>
            <person name="Figueras M.J."/>
        </authorList>
    </citation>
    <scope>NUCLEOTIDE SEQUENCE [LARGE SCALE GENOMIC DNA]</scope>
    <source>
        <strain evidence="2 3">LMG 9065</strain>
    </source>
</reference>
<feature type="transmembrane region" description="Helical" evidence="1">
    <location>
        <begin position="15"/>
        <end position="35"/>
    </location>
</feature>
<keyword evidence="1" id="KW-1133">Transmembrane helix</keyword>
<organism evidence="2 3">
    <name type="scientific">Aliarcobacter cryaerophilus</name>
    <dbReference type="NCBI Taxonomy" id="28198"/>
    <lineage>
        <taxon>Bacteria</taxon>
        <taxon>Pseudomonadati</taxon>
        <taxon>Campylobacterota</taxon>
        <taxon>Epsilonproteobacteria</taxon>
        <taxon>Campylobacterales</taxon>
        <taxon>Arcobacteraceae</taxon>
        <taxon>Aliarcobacter</taxon>
    </lineage>
</organism>
<proteinExistence type="predicted"/>
<evidence type="ECO:0000313" key="2">
    <source>
        <dbReference type="EMBL" id="PRM94722.1"/>
    </source>
</evidence>
<feature type="transmembrane region" description="Helical" evidence="1">
    <location>
        <begin position="117"/>
        <end position="138"/>
    </location>
</feature>
<evidence type="ECO:0000256" key="1">
    <source>
        <dbReference type="SAM" id="Phobius"/>
    </source>
</evidence>
<accession>A0A2S9T7B8</accession>
<keyword evidence="1" id="KW-0812">Transmembrane</keyword>
<evidence type="ECO:0008006" key="4">
    <source>
        <dbReference type="Google" id="ProtNLM"/>
    </source>
</evidence>